<dbReference type="InterPro" id="IPR029001">
    <property type="entry name" value="ITPase-like_fam"/>
</dbReference>
<dbReference type="GO" id="GO:0009117">
    <property type="term" value="P:nucleotide metabolic process"/>
    <property type="evidence" value="ECO:0007669"/>
    <property type="project" value="UniProtKB-KW"/>
</dbReference>
<comment type="similarity">
    <text evidence="6">Belongs to the Maf family. YhdE subfamily.</text>
</comment>
<evidence type="ECO:0000256" key="6">
    <source>
        <dbReference type="HAMAP-Rule" id="MF_00528"/>
    </source>
</evidence>
<evidence type="ECO:0000256" key="2">
    <source>
        <dbReference type="ARBA" id="ARBA00004496"/>
    </source>
</evidence>
<dbReference type="SUPFAM" id="SSF52972">
    <property type="entry name" value="ITPase-like"/>
    <property type="match status" value="1"/>
</dbReference>
<evidence type="ECO:0000256" key="5">
    <source>
        <dbReference type="ARBA" id="ARBA00023080"/>
    </source>
</evidence>
<gene>
    <name evidence="7" type="primary">maf</name>
    <name evidence="7" type="ORF">FILTAD_02820</name>
</gene>
<name>A0A3P5XCP8_9BACL</name>
<keyword evidence="8" id="KW-1185">Reference proteome</keyword>
<keyword evidence="5 6" id="KW-0546">Nucleotide metabolism</keyword>
<comment type="cofactor">
    <cofactor evidence="1 6">
        <name>a divalent metal cation</name>
        <dbReference type="ChEBI" id="CHEBI:60240"/>
    </cofactor>
</comment>
<dbReference type="OrthoDB" id="9807767at2"/>
<feature type="site" description="Important for substrate specificity" evidence="6">
    <location>
        <position position="158"/>
    </location>
</feature>
<dbReference type="GO" id="GO:0036218">
    <property type="term" value="F:dTTP diphosphatase activity"/>
    <property type="evidence" value="ECO:0007669"/>
    <property type="project" value="RHEA"/>
</dbReference>
<organism evidence="7 8">
    <name type="scientific">Filibacter tadaridae</name>
    <dbReference type="NCBI Taxonomy" id="2483811"/>
    <lineage>
        <taxon>Bacteria</taxon>
        <taxon>Bacillati</taxon>
        <taxon>Bacillota</taxon>
        <taxon>Bacilli</taxon>
        <taxon>Bacillales</taxon>
        <taxon>Caryophanaceae</taxon>
        <taxon>Filibacter</taxon>
    </lineage>
</organism>
<feature type="active site" description="Proton acceptor" evidence="6">
    <location>
        <position position="75"/>
    </location>
</feature>
<evidence type="ECO:0000313" key="7">
    <source>
        <dbReference type="EMBL" id="VDC32616.1"/>
    </source>
</evidence>
<dbReference type="GO" id="GO:0036221">
    <property type="term" value="F:UTP diphosphatase activity"/>
    <property type="evidence" value="ECO:0007669"/>
    <property type="project" value="RHEA"/>
</dbReference>
<dbReference type="CDD" id="cd00555">
    <property type="entry name" value="Maf"/>
    <property type="match status" value="1"/>
</dbReference>
<comment type="subcellular location">
    <subcellularLocation>
        <location evidence="2 6">Cytoplasm</location>
    </subcellularLocation>
</comment>
<dbReference type="PANTHER" id="PTHR43213">
    <property type="entry name" value="BIFUNCTIONAL DTTP/UTP PYROPHOSPHATASE/METHYLTRANSFERASE PROTEIN-RELATED"/>
    <property type="match status" value="1"/>
</dbReference>
<reference evidence="7 8" key="1">
    <citation type="submission" date="2018-11" db="EMBL/GenBank/DDBJ databases">
        <authorList>
            <person name="Criscuolo A."/>
        </authorList>
    </citation>
    <scope>NUCLEOTIDE SEQUENCE [LARGE SCALE GENOMIC DNA]</scope>
    <source>
        <strain evidence="7">ATB-66</strain>
    </source>
</reference>
<dbReference type="HAMAP" id="MF_00528">
    <property type="entry name" value="Maf"/>
    <property type="match status" value="1"/>
</dbReference>
<dbReference type="EC" id="3.6.1.9" evidence="6"/>
<keyword evidence="3 6" id="KW-0963">Cytoplasm</keyword>
<dbReference type="InterPro" id="IPR003697">
    <property type="entry name" value="Maf-like"/>
</dbReference>
<feature type="site" description="Important for substrate specificity" evidence="6">
    <location>
        <position position="17"/>
    </location>
</feature>
<dbReference type="AlphaFoldDB" id="A0A3P5XCP8"/>
<dbReference type="GO" id="GO:0005737">
    <property type="term" value="C:cytoplasm"/>
    <property type="evidence" value="ECO:0007669"/>
    <property type="project" value="UniProtKB-SubCell"/>
</dbReference>
<dbReference type="Pfam" id="PF02545">
    <property type="entry name" value="Maf"/>
    <property type="match status" value="1"/>
</dbReference>
<dbReference type="PIRSF" id="PIRSF006305">
    <property type="entry name" value="Maf"/>
    <property type="match status" value="1"/>
</dbReference>
<protein>
    <recommendedName>
        <fullName evidence="6">dTTP/UTP pyrophosphatase</fullName>
        <shortName evidence="6">dTTPase/UTPase</shortName>
        <ecNumber evidence="6">3.6.1.9</ecNumber>
    </recommendedName>
    <alternativeName>
        <fullName evidence="6">Nucleoside triphosphate pyrophosphatase</fullName>
    </alternativeName>
    <alternativeName>
        <fullName evidence="6">Nucleotide pyrophosphatase</fullName>
        <shortName evidence="6">Nucleotide PPase</shortName>
    </alternativeName>
</protein>
<evidence type="ECO:0000256" key="4">
    <source>
        <dbReference type="ARBA" id="ARBA00022801"/>
    </source>
</evidence>
<dbReference type="NCBIfam" id="TIGR00172">
    <property type="entry name" value="maf"/>
    <property type="match status" value="1"/>
</dbReference>
<proteinExistence type="inferred from homology"/>
<comment type="catalytic activity">
    <reaction evidence="6">
        <text>UTP + H2O = UMP + diphosphate + H(+)</text>
        <dbReference type="Rhea" id="RHEA:29395"/>
        <dbReference type="ChEBI" id="CHEBI:15377"/>
        <dbReference type="ChEBI" id="CHEBI:15378"/>
        <dbReference type="ChEBI" id="CHEBI:33019"/>
        <dbReference type="ChEBI" id="CHEBI:46398"/>
        <dbReference type="ChEBI" id="CHEBI:57865"/>
        <dbReference type="EC" id="3.6.1.9"/>
    </reaction>
</comment>
<dbReference type="FunFam" id="3.90.950.10:FF:000005">
    <property type="entry name" value="7-methyl-GTP pyrophosphatase"/>
    <property type="match status" value="1"/>
</dbReference>
<dbReference type="Proteomes" id="UP000270468">
    <property type="component" value="Unassembled WGS sequence"/>
</dbReference>
<dbReference type="Gene3D" id="3.90.950.10">
    <property type="match status" value="1"/>
</dbReference>
<feature type="site" description="Important for substrate specificity" evidence="6">
    <location>
        <position position="76"/>
    </location>
</feature>
<dbReference type="PANTHER" id="PTHR43213:SF5">
    <property type="entry name" value="BIFUNCTIONAL DTTP_UTP PYROPHOSPHATASE_METHYLTRANSFERASE PROTEIN-RELATED"/>
    <property type="match status" value="1"/>
</dbReference>
<evidence type="ECO:0000256" key="3">
    <source>
        <dbReference type="ARBA" id="ARBA00022490"/>
    </source>
</evidence>
<comment type="catalytic activity">
    <reaction evidence="6">
        <text>dTTP + H2O = dTMP + diphosphate + H(+)</text>
        <dbReference type="Rhea" id="RHEA:28534"/>
        <dbReference type="ChEBI" id="CHEBI:15377"/>
        <dbReference type="ChEBI" id="CHEBI:15378"/>
        <dbReference type="ChEBI" id="CHEBI:33019"/>
        <dbReference type="ChEBI" id="CHEBI:37568"/>
        <dbReference type="ChEBI" id="CHEBI:63528"/>
        <dbReference type="EC" id="3.6.1.9"/>
    </reaction>
</comment>
<comment type="function">
    <text evidence="6">Nucleoside triphosphate pyrophosphatase that hydrolyzes dTTP and UTP. May have a dual role in cell division arrest and in preventing the incorporation of modified nucleotides into cellular nucleic acids.</text>
</comment>
<evidence type="ECO:0000313" key="8">
    <source>
        <dbReference type="Proteomes" id="UP000270468"/>
    </source>
</evidence>
<keyword evidence="4 6" id="KW-0378">Hydrolase</keyword>
<comment type="caution">
    <text evidence="6">Lacks conserved residue(s) required for the propagation of feature annotation.</text>
</comment>
<accession>A0A3P5XCP8</accession>
<sequence>MKFKAAKPIILASTSPRRKELLQMIGIPFQTVPSHVSEDIEMIGTDFGAYARELATKKAQAVSKDYGSSLIIGADTIVVFDEKMYTKPESEEQATQFLKELSGKTHFVITGVAMYSDDQISSFSVETRVTFRKLDDALIAEYVRSGDPMDKAGAYGIQTAGALLVEKIEGDYYSVMGLPISKLTEHLRTQAYLSLGEGDANSDN</sequence>
<dbReference type="EMBL" id="UXAV01000044">
    <property type="protein sequence ID" value="VDC32616.1"/>
    <property type="molecule type" value="Genomic_DNA"/>
</dbReference>
<dbReference type="RefSeq" id="WP_124071614.1">
    <property type="nucleotide sequence ID" value="NZ_CBCRXF010000002.1"/>
</dbReference>
<evidence type="ECO:0000256" key="1">
    <source>
        <dbReference type="ARBA" id="ARBA00001968"/>
    </source>
</evidence>